<sequence length="185" mass="19414">MAVTNDDLLEAVRAVQESIPGKGVGRLATEEYIGKQIAELKKSAGGKEKAATPEEKKSEPGAIGTLVQGIFGKELVEAVKGVAPSIISFKGLVTLGLALMGTFAIKLFSFDTALKDLLALKNRSLEVGRFGAPAIRNNTPTPTAEGPDTQWVNLAVSRIETATKKLDTAIGGLHTKVDGLLAEFA</sequence>
<protein>
    <submittedName>
        <fullName evidence="1">Uncharacterized protein</fullName>
    </submittedName>
</protein>
<dbReference type="EMBL" id="CP120988">
    <property type="protein sequence ID" value="WLQ57020.1"/>
    <property type="molecule type" value="Genomic_DNA"/>
</dbReference>
<reference evidence="1 2" key="1">
    <citation type="submission" date="2023-03" db="EMBL/GenBank/DDBJ databases">
        <title>Isolation and description of six Streptomyces strains from soil environments, able to metabolize different microbial glucans.</title>
        <authorList>
            <person name="Widen T."/>
            <person name="Larsbrink J."/>
        </authorList>
    </citation>
    <scope>NUCLEOTIDE SEQUENCE [LARGE SCALE GENOMIC DNA]</scope>
    <source>
        <strain evidence="1 2">Alt2</strain>
    </source>
</reference>
<proteinExistence type="predicted"/>
<gene>
    <name evidence="1" type="ORF">P8A19_16865</name>
</gene>
<evidence type="ECO:0000313" key="1">
    <source>
        <dbReference type="EMBL" id="WLQ57020.1"/>
    </source>
</evidence>
<evidence type="ECO:0000313" key="2">
    <source>
        <dbReference type="Proteomes" id="UP001235744"/>
    </source>
</evidence>
<organism evidence="1 2">
    <name type="scientific">Streptomyces poriferorum</name>
    <dbReference type="NCBI Taxonomy" id="2798799"/>
    <lineage>
        <taxon>Bacteria</taxon>
        <taxon>Bacillati</taxon>
        <taxon>Actinomycetota</taxon>
        <taxon>Actinomycetes</taxon>
        <taxon>Kitasatosporales</taxon>
        <taxon>Streptomycetaceae</taxon>
        <taxon>Streptomyces</taxon>
    </lineage>
</organism>
<dbReference type="RefSeq" id="WP_306071316.1">
    <property type="nucleotide sequence ID" value="NZ_CP120988.1"/>
</dbReference>
<dbReference type="Proteomes" id="UP001235744">
    <property type="component" value="Chromosome"/>
</dbReference>
<accession>A0ABY9INU6</accession>
<keyword evidence="2" id="KW-1185">Reference proteome</keyword>
<name>A0ABY9INU6_9ACTN</name>